<evidence type="ECO:0000256" key="1">
    <source>
        <dbReference type="SAM" id="MobiDB-lite"/>
    </source>
</evidence>
<dbReference type="PANTHER" id="PTHR38790:SF4">
    <property type="entry name" value="2EXR DOMAIN-CONTAINING PROTEIN"/>
    <property type="match status" value="1"/>
</dbReference>
<protein>
    <submittedName>
        <fullName evidence="2">Uncharacterized protein</fullName>
    </submittedName>
</protein>
<sequence>MCGSRGSARLRMRSRISYAPPSDDLEDIGANDEIAADDAEAQRDQSENESRLATLQIFHPLIVFFLPSKPSNLHPAAMAAQPTAIGDQPATMPNPTEATTASGDKNQNNNTNRNRNIFRWADLPAELRNKIYELTLTATAPIAIEAVKIPGSDSLRLQHQRPEEPPFRPGHLLRRGTKFLGDVPAYNRHLTYHSAPTYTLSLAPALLLLNKTTYLEAGPILHANHLHFAQPVAFAVYIDRLSPTARAWLKEVTLGLELRARSEVIVQWNGVALPLRRRAADDDDTYHAPTADRARFWPAAFTALKDAVGLEHLHLDPGHRINGTYDAARVANEVWMHGHHWLKNVVGRKGGRETAALELVDVKMGDPEGVGMPKNSPIFDYDAYKAEERTRVLREQLARWMRGDLTREMRDAMSAREVVGDWRLRE</sequence>
<proteinExistence type="predicted"/>
<organism evidence="2 3">
    <name type="scientific">Diplodia seriata</name>
    <dbReference type="NCBI Taxonomy" id="420778"/>
    <lineage>
        <taxon>Eukaryota</taxon>
        <taxon>Fungi</taxon>
        <taxon>Dikarya</taxon>
        <taxon>Ascomycota</taxon>
        <taxon>Pezizomycotina</taxon>
        <taxon>Dothideomycetes</taxon>
        <taxon>Dothideomycetes incertae sedis</taxon>
        <taxon>Botryosphaeriales</taxon>
        <taxon>Botryosphaeriaceae</taxon>
        <taxon>Diplodia</taxon>
    </lineage>
</organism>
<feature type="compositionally biased region" description="Polar residues" evidence="1">
    <location>
        <begin position="91"/>
        <end position="105"/>
    </location>
</feature>
<dbReference type="RefSeq" id="XP_066630696.1">
    <property type="nucleotide sequence ID" value="XM_066778259.1"/>
</dbReference>
<reference evidence="2 3" key="1">
    <citation type="submission" date="2024-02" db="EMBL/GenBank/DDBJ databases">
        <title>De novo assembly and annotation of 12 fungi associated with fruit tree decline syndrome in Ontario, Canada.</title>
        <authorList>
            <person name="Sulman M."/>
            <person name="Ellouze W."/>
            <person name="Ilyukhin E."/>
        </authorList>
    </citation>
    <scope>NUCLEOTIDE SEQUENCE [LARGE SCALE GENOMIC DNA]</scope>
    <source>
        <strain evidence="2 3">FDS-637</strain>
    </source>
</reference>
<dbReference type="Proteomes" id="UP001430584">
    <property type="component" value="Unassembled WGS sequence"/>
</dbReference>
<gene>
    <name evidence="2" type="ORF">SLS55_006830</name>
</gene>
<feature type="region of interest" description="Disordered" evidence="1">
    <location>
        <begin position="85"/>
        <end position="113"/>
    </location>
</feature>
<keyword evidence="3" id="KW-1185">Reference proteome</keyword>
<feature type="region of interest" description="Disordered" evidence="1">
    <location>
        <begin position="1"/>
        <end position="30"/>
    </location>
</feature>
<dbReference type="PANTHER" id="PTHR38790">
    <property type="entry name" value="2EXR DOMAIN-CONTAINING PROTEIN-RELATED"/>
    <property type="match status" value="1"/>
</dbReference>
<evidence type="ECO:0000313" key="2">
    <source>
        <dbReference type="EMBL" id="KAL0257667.1"/>
    </source>
</evidence>
<dbReference type="EMBL" id="JAJVCZ030000007">
    <property type="protein sequence ID" value="KAL0257667.1"/>
    <property type="molecule type" value="Genomic_DNA"/>
</dbReference>
<dbReference type="GeneID" id="92010915"/>
<name>A0ABR3CAK4_9PEZI</name>
<evidence type="ECO:0000313" key="3">
    <source>
        <dbReference type="Proteomes" id="UP001430584"/>
    </source>
</evidence>
<comment type="caution">
    <text evidence="2">The sequence shown here is derived from an EMBL/GenBank/DDBJ whole genome shotgun (WGS) entry which is preliminary data.</text>
</comment>
<accession>A0ABR3CAK4</accession>